<accession>A0A6A6TFR6</accession>
<dbReference type="Proteomes" id="UP000799324">
    <property type="component" value="Unassembled WGS sequence"/>
</dbReference>
<dbReference type="EMBL" id="MU004318">
    <property type="protein sequence ID" value="KAF2658107.1"/>
    <property type="molecule type" value="Genomic_DNA"/>
</dbReference>
<feature type="region of interest" description="Disordered" evidence="1">
    <location>
        <begin position="121"/>
        <end position="158"/>
    </location>
</feature>
<evidence type="ECO:0000256" key="1">
    <source>
        <dbReference type="SAM" id="MobiDB-lite"/>
    </source>
</evidence>
<evidence type="ECO:0000313" key="2">
    <source>
        <dbReference type="EMBL" id="KAF2658107.1"/>
    </source>
</evidence>
<proteinExistence type="predicted"/>
<organism evidence="2 3">
    <name type="scientific">Lophiostoma macrostomum CBS 122681</name>
    <dbReference type="NCBI Taxonomy" id="1314788"/>
    <lineage>
        <taxon>Eukaryota</taxon>
        <taxon>Fungi</taxon>
        <taxon>Dikarya</taxon>
        <taxon>Ascomycota</taxon>
        <taxon>Pezizomycotina</taxon>
        <taxon>Dothideomycetes</taxon>
        <taxon>Pleosporomycetidae</taxon>
        <taxon>Pleosporales</taxon>
        <taxon>Lophiostomataceae</taxon>
        <taxon>Lophiostoma</taxon>
    </lineage>
</organism>
<reference evidence="2" key="1">
    <citation type="journal article" date="2020" name="Stud. Mycol.">
        <title>101 Dothideomycetes genomes: a test case for predicting lifestyles and emergence of pathogens.</title>
        <authorList>
            <person name="Haridas S."/>
            <person name="Albert R."/>
            <person name="Binder M."/>
            <person name="Bloem J."/>
            <person name="Labutti K."/>
            <person name="Salamov A."/>
            <person name="Andreopoulos B."/>
            <person name="Baker S."/>
            <person name="Barry K."/>
            <person name="Bills G."/>
            <person name="Bluhm B."/>
            <person name="Cannon C."/>
            <person name="Castanera R."/>
            <person name="Culley D."/>
            <person name="Daum C."/>
            <person name="Ezra D."/>
            <person name="Gonzalez J."/>
            <person name="Henrissat B."/>
            <person name="Kuo A."/>
            <person name="Liang C."/>
            <person name="Lipzen A."/>
            <person name="Lutzoni F."/>
            <person name="Magnuson J."/>
            <person name="Mondo S."/>
            <person name="Nolan M."/>
            <person name="Ohm R."/>
            <person name="Pangilinan J."/>
            <person name="Park H.-J."/>
            <person name="Ramirez L."/>
            <person name="Alfaro M."/>
            <person name="Sun H."/>
            <person name="Tritt A."/>
            <person name="Yoshinaga Y."/>
            <person name="Zwiers L.-H."/>
            <person name="Turgeon B."/>
            <person name="Goodwin S."/>
            <person name="Spatafora J."/>
            <person name="Crous P."/>
            <person name="Grigoriev I."/>
        </authorList>
    </citation>
    <scope>NUCLEOTIDE SEQUENCE</scope>
    <source>
        <strain evidence="2">CBS 122681</strain>
    </source>
</reference>
<gene>
    <name evidence="2" type="ORF">K491DRAFT_295714</name>
</gene>
<name>A0A6A6TFR6_9PLEO</name>
<evidence type="ECO:0000313" key="3">
    <source>
        <dbReference type="Proteomes" id="UP000799324"/>
    </source>
</evidence>
<protein>
    <submittedName>
        <fullName evidence="2">Uncharacterized protein</fullName>
    </submittedName>
</protein>
<feature type="compositionally biased region" description="Basic and acidic residues" evidence="1">
    <location>
        <begin position="143"/>
        <end position="158"/>
    </location>
</feature>
<dbReference type="AlphaFoldDB" id="A0A6A6TFR6"/>
<keyword evidence="3" id="KW-1185">Reference proteome</keyword>
<sequence length="158" mass="17837">MNLPSSPQPSDCRCSRCRCALRSGVRKGGSYDVVTASRWDPNRRCHECRVALIVYLSKHSNSTWKLLRKTDQHGSLISAMWNLLGFLDFQLYDVLGKYCAPLLRRLLTEFQKTCTKGTYAHPRGTEGKGKSKHLSFKAATQRATEHKSGAIRDEMSDS</sequence>